<evidence type="ECO:0000313" key="11">
    <source>
        <dbReference type="EMBL" id="EON91141.1"/>
    </source>
</evidence>
<dbReference type="InterPro" id="IPR039793">
    <property type="entry name" value="UROS/Hem4"/>
</dbReference>
<dbReference type="PANTHER" id="PTHR38042">
    <property type="entry name" value="UROPORPHYRINOGEN-III SYNTHASE, CHLOROPLASTIC"/>
    <property type="match status" value="1"/>
</dbReference>
<keyword evidence="12" id="KW-1185">Reference proteome</keyword>
<dbReference type="UniPathway" id="UPA00251">
    <property type="reaction ID" value="UER00320"/>
</dbReference>
<dbReference type="Pfam" id="PF02602">
    <property type="entry name" value="HEM4"/>
    <property type="match status" value="1"/>
</dbReference>
<dbReference type="STRING" id="1318628.MARLIPOL_15137"/>
<protein>
    <recommendedName>
        <fullName evidence="7 9">Uroporphyrinogen-III synthase</fullName>
        <ecNumber evidence="3 9">4.2.1.75</ecNumber>
    </recommendedName>
</protein>
<dbReference type="SUPFAM" id="SSF69618">
    <property type="entry name" value="HemD-like"/>
    <property type="match status" value="1"/>
</dbReference>
<evidence type="ECO:0000313" key="12">
    <source>
        <dbReference type="Proteomes" id="UP000016540"/>
    </source>
</evidence>
<dbReference type="CDD" id="cd06578">
    <property type="entry name" value="HemD"/>
    <property type="match status" value="1"/>
</dbReference>
<comment type="function">
    <text evidence="6 9">Catalyzes cyclization of the linear tetrapyrrole, hydroxymethylbilane, to the macrocyclic uroporphyrinogen III.</text>
</comment>
<evidence type="ECO:0000256" key="4">
    <source>
        <dbReference type="ARBA" id="ARBA00023239"/>
    </source>
</evidence>
<dbReference type="Gene3D" id="3.40.50.10090">
    <property type="match status" value="2"/>
</dbReference>
<evidence type="ECO:0000256" key="1">
    <source>
        <dbReference type="ARBA" id="ARBA00004772"/>
    </source>
</evidence>
<evidence type="ECO:0000256" key="3">
    <source>
        <dbReference type="ARBA" id="ARBA00013109"/>
    </source>
</evidence>
<dbReference type="HOGENOM" id="CLU_011276_9_4_6"/>
<dbReference type="GO" id="GO:0006782">
    <property type="term" value="P:protoporphyrinogen IX biosynthetic process"/>
    <property type="evidence" value="ECO:0007669"/>
    <property type="project" value="UniProtKB-UniRule"/>
</dbReference>
<evidence type="ECO:0000256" key="5">
    <source>
        <dbReference type="ARBA" id="ARBA00023244"/>
    </source>
</evidence>
<evidence type="ECO:0000256" key="6">
    <source>
        <dbReference type="ARBA" id="ARBA00037589"/>
    </source>
</evidence>
<comment type="catalytic activity">
    <reaction evidence="8 9">
        <text>hydroxymethylbilane = uroporphyrinogen III + H2O</text>
        <dbReference type="Rhea" id="RHEA:18965"/>
        <dbReference type="ChEBI" id="CHEBI:15377"/>
        <dbReference type="ChEBI" id="CHEBI:57308"/>
        <dbReference type="ChEBI" id="CHEBI:57845"/>
        <dbReference type="EC" id="4.2.1.75"/>
    </reaction>
</comment>
<dbReference type="Proteomes" id="UP000016540">
    <property type="component" value="Unassembled WGS sequence"/>
</dbReference>
<dbReference type="RefSeq" id="WP_012139206.1">
    <property type="nucleotide sequence ID" value="NZ_KE007327.1"/>
</dbReference>
<dbReference type="EMBL" id="ASAD01000019">
    <property type="protein sequence ID" value="EON91141.1"/>
    <property type="molecule type" value="Genomic_DNA"/>
</dbReference>
<evidence type="ECO:0000256" key="9">
    <source>
        <dbReference type="RuleBase" id="RU366031"/>
    </source>
</evidence>
<comment type="pathway">
    <text evidence="1 9">Porphyrin-containing compound metabolism; protoporphyrin-IX biosynthesis; coproporphyrinogen-III from 5-aminolevulinate: step 3/4.</text>
</comment>
<dbReference type="GO" id="GO:0004852">
    <property type="term" value="F:uroporphyrinogen-III synthase activity"/>
    <property type="evidence" value="ECO:0007669"/>
    <property type="project" value="UniProtKB-UniRule"/>
</dbReference>
<evidence type="ECO:0000256" key="2">
    <source>
        <dbReference type="ARBA" id="ARBA00008133"/>
    </source>
</evidence>
<reference evidence="11 12" key="1">
    <citation type="journal article" date="2013" name="Genome Announc.">
        <title>Draft Genome Sequence of the Moderately Halophilic Bacterium Marinobacter lipolyticus Strain SM19.</title>
        <authorList>
            <person name="Papke R.T."/>
            <person name="de la Haba R.R."/>
            <person name="Infante-Dominguez C."/>
            <person name="Perez D."/>
            <person name="Sanchez-Porro C."/>
            <person name="Lapierre P."/>
            <person name="Ventosa A."/>
        </authorList>
    </citation>
    <scope>NUCLEOTIDE SEQUENCE [LARGE SCALE GENOMIC DNA]</scope>
    <source>
        <strain evidence="11 12">SM19</strain>
    </source>
</reference>
<dbReference type="eggNOG" id="COG1587">
    <property type="taxonomic scope" value="Bacteria"/>
</dbReference>
<dbReference type="PATRIC" id="fig|1318628.3.peg.3026"/>
<proteinExistence type="inferred from homology"/>
<name>R8AXS7_9GAMM</name>
<evidence type="ECO:0000256" key="8">
    <source>
        <dbReference type="ARBA" id="ARBA00048617"/>
    </source>
</evidence>
<dbReference type="GO" id="GO:0006780">
    <property type="term" value="P:uroporphyrinogen III biosynthetic process"/>
    <property type="evidence" value="ECO:0007669"/>
    <property type="project" value="UniProtKB-UniRule"/>
</dbReference>
<evidence type="ECO:0000256" key="7">
    <source>
        <dbReference type="ARBA" id="ARBA00040167"/>
    </source>
</evidence>
<dbReference type="EC" id="4.2.1.75" evidence="3 9"/>
<accession>R8AXS7</accession>
<gene>
    <name evidence="11" type="ORF">MARLIPOL_15137</name>
</gene>
<dbReference type="InterPro" id="IPR036108">
    <property type="entry name" value="4pyrrol_syn_uPrphyn_synt_sf"/>
</dbReference>
<comment type="caution">
    <text evidence="11">The sequence shown here is derived from an EMBL/GenBank/DDBJ whole genome shotgun (WGS) entry which is preliminary data.</text>
</comment>
<keyword evidence="5 9" id="KW-0627">Porphyrin biosynthesis</keyword>
<evidence type="ECO:0000259" key="10">
    <source>
        <dbReference type="Pfam" id="PF02602"/>
    </source>
</evidence>
<dbReference type="OrthoDB" id="9787650at2"/>
<feature type="domain" description="Tetrapyrrole biosynthesis uroporphyrinogen III synthase" evidence="10">
    <location>
        <begin position="27"/>
        <end position="249"/>
    </location>
</feature>
<organism evidence="11 12">
    <name type="scientific">Marinobacter lipolyticus SM19</name>
    <dbReference type="NCBI Taxonomy" id="1318628"/>
    <lineage>
        <taxon>Bacteria</taxon>
        <taxon>Pseudomonadati</taxon>
        <taxon>Pseudomonadota</taxon>
        <taxon>Gammaproteobacteria</taxon>
        <taxon>Pseudomonadales</taxon>
        <taxon>Marinobacteraceae</taxon>
        <taxon>Marinobacter</taxon>
    </lineage>
</organism>
<dbReference type="AlphaFoldDB" id="R8AXS7"/>
<keyword evidence="4 9" id="KW-0456">Lyase</keyword>
<dbReference type="PANTHER" id="PTHR38042:SF1">
    <property type="entry name" value="UROPORPHYRINOGEN-III SYNTHASE, CHLOROPLASTIC"/>
    <property type="match status" value="1"/>
</dbReference>
<comment type="similarity">
    <text evidence="2 9">Belongs to the uroporphyrinogen-III synthase family.</text>
</comment>
<sequence>MATRLPDPRSLTGRRILICRPEPEASRLAACFREAGADARVLPLIGREPLPETPETRTLIQNLDHYSHVIAVSPYAASLFMALADNWWPQLPMGIRWYGVGRGTAAVLAGHGLSPRMPTNGWTSEALLALPSLQRFSGEKVLLVRGEEGRELIYQTLSDRGARVNVLPLYRRYQPHHDATTLDKALLCFLPEAVITLSGETLNNLIALSENTGHNLDKTLLVVPASRVAEQARQAGLNRICIPESLADNDIVATVAEELDG</sequence>
<dbReference type="InterPro" id="IPR003754">
    <property type="entry name" value="4pyrrol_synth_uPrphyn_synth"/>
</dbReference>